<reference evidence="2 3" key="1">
    <citation type="submission" date="2024-08" db="EMBL/GenBank/DDBJ databases">
        <authorList>
            <person name="Cucini C."/>
            <person name="Frati F."/>
        </authorList>
    </citation>
    <scope>NUCLEOTIDE SEQUENCE [LARGE SCALE GENOMIC DNA]</scope>
</reference>
<dbReference type="Proteomes" id="UP001642540">
    <property type="component" value="Unassembled WGS sequence"/>
</dbReference>
<name>A0ABP1REJ2_9HEXA</name>
<feature type="region of interest" description="Disordered" evidence="1">
    <location>
        <begin position="1"/>
        <end position="31"/>
    </location>
</feature>
<evidence type="ECO:0000313" key="3">
    <source>
        <dbReference type="Proteomes" id="UP001642540"/>
    </source>
</evidence>
<feature type="compositionally biased region" description="Gly residues" evidence="1">
    <location>
        <begin position="12"/>
        <end position="26"/>
    </location>
</feature>
<organism evidence="2 3">
    <name type="scientific">Orchesella dallaii</name>
    <dbReference type="NCBI Taxonomy" id="48710"/>
    <lineage>
        <taxon>Eukaryota</taxon>
        <taxon>Metazoa</taxon>
        <taxon>Ecdysozoa</taxon>
        <taxon>Arthropoda</taxon>
        <taxon>Hexapoda</taxon>
        <taxon>Collembola</taxon>
        <taxon>Entomobryomorpha</taxon>
        <taxon>Entomobryoidea</taxon>
        <taxon>Orchesellidae</taxon>
        <taxon>Orchesellinae</taxon>
        <taxon>Orchesella</taxon>
    </lineage>
</organism>
<gene>
    <name evidence="2" type="ORF">ODALV1_LOCUS21084</name>
</gene>
<feature type="compositionally biased region" description="Low complexity" evidence="1">
    <location>
        <begin position="1"/>
        <end position="11"/>
    </location>
</feature>
<accession>A0ABP1REJ2</accession>
<feature type="region of interest" description="Disordered" evidence="1">
    <location>
        <begin position="822"/>
        <end position="854"/>
    </location>
</feature>
<comment type="caution">
    <text evidence="2">The sequence shown here is derived from an EMBL/GenBank/DDBJ whole genome shotgun (WGS) entry which is preliminary data.</text>
</comment>
<dbReference type="SUPFAM" id="SSF52047">
    <property type="entry name" value="RNI-like"/>
    <property type="match status" value="1"/>
</dbReference>
<evidence type="ECO:0008006" key="4">
    <source>
        <dbReference type="Google" id="ProtNLM"/>
    </source>
</evidence>
<feature type="compositionally biased region" description="Low complexity" evidence="1">
    <location>
        <begin position="522"/>
        <end position="538"/>
    </location>
</feature>
<protein>
    <recommendedName>
        <fullName evidence="4">F-box domain-containing protein</fullName>
    </recommendedName>
</protein>
<sequence>MEQGRAGSSSNGTGGAGPSSSNGGGAAVARENNGGDGGVLVRDVIELENMEAEILPYENWAAAVASVGVFEVLPENVLRIMGEVFSNDMLVENILEKIIMENDRPTVRQCRLVSKQWLCLIAKLYRKKKMPQFLVNTNKDGSLNEPRPRPFFEQHTLLYEFIRPMTRTDRIEGFVPPFALRLGPSYFRKSNYSDFVNCIMQCGSSLVELYIKFPKNSAMSFLLPPGMSLPNLSFLGVSFSGQSLLGHHYPVPYHHQHDYFPNHCTIHLVQSILNAAVNLKTLQFMTCTNPVNPPDLENLYLPDCLGSILVDTPLRDFELLLRKSFQCLSHIRLSATIALYSEESIYELFSKLSGTLKTITLTGAPGTRRSLPIKLPRMPHLTKFVIFKPWEFEERTPPNNFEEIFPKLKELVFANQTEFSFTHMMSSMKLTSVTSLHVWLTSIRAPNPILNLAAARRPDEIRNIAGAAAAAQNPNIRIPQELIQRREQRIRHLQQRLQAIRDMGARRFNALRGIPLNAAEGAGDADAAAQGQAAQGAQRQDEPDLPIWLQQQRLPPPAHAEDRLRPLLLRAEREHDRDMFEDRLRDHIEHMLDHHHGEPQIFDHVFREPPRILPPVAHAANRPPNLVARQAAAGIVRVRVNLGPHDVEGPVGIGRIMIHPVHFPMHPFAPFPGVDIGQRRDVHLAPEDNVPQPQQARIIPGENARRLDEMRRAVEDLAAVVNELPRRNLPVNPPDVPNLPADVDDEPQLHPDLNAIVNIAVVQPNNFQVENAPEAAAENNVPAPAPAAAPHENENEADNIVALGVEPELDVPAVIVHPQPEIIGEAGEPADNDNEQVGEDEEGRDEPINRRARNRAARRYRERIMLQARNRAFQPFLPQVNLPDRPVTMNRNKMQCINLGFPNLSQLTITICGPEICGMKYMFEEMTGLRSLRIIVEPSLWTIKWDSLLTGIPSDFCEAVKSSSELWEELYLHENHVSIKSMKKLEDLTLLECHKADEQSQSLAAGESHISDVAFHFALLKMRKLKHLTVSPGFTPSQAMYKKWYEDKGYRIKTLPKRRLDSSYFDQ</sequence>
<dbReference type="InterPro" id="IPR032675">
    <property type="entry name" value="LRR_dom_sf"/>
</dbReference>
<evidence type="ECO:0000256" key="1">
    <source>
        <dbReference type="SAM" id="MobiDB-lite"/>
    </source>
</evidence>
<dbReference type="EMBL" id="CAXLJM020000069">
    <property type="protein sequence ID" value="CAL8125699.1"/>
    <property type="molecule type" value="Genomic_DNA"/>
</dbReference>
<feature type="region of interest" description="Disordered" evidence="1">
    <location>
        <begin position="522"/>
        <end position="541"/>
    </location>
</feature>
<dbReference type="Gene3D" id="3.80.10.10">
    <property type="entry name" value="Ribonuclease Inhibitor"/>
    <property type="match status" value="1"/>
</dbReference>
<feature type="compositionally biased region" description="Acidic residues" evidence="1">
    <location>
        <begin position="828"/>
        <end position="844"/>
    </location>
</feature>
<keyword evidence="3" id="KW-1185">Reference proteome</keyword>
<proteinExistence type="predicted"/>
<evidence type="ECO:0000313" key="2">
    <source>
        <dbReference type="EMBL" id="CAL8125699.1"/>
    </source>
</evidence>